<dbReference type="Proteomes" id="UP000789525">
    <property type="component" value="Unassembled WGS sequence"/>
</dbReference>
<name>A0ACA9LFU8_9GLOM</name>
<dbReference type="EMBL" id="CAJVPT010006130">
    <property type="protein sequence ID" value="CAG8527844.1"/>
    <property type="molecule type" value="Genomic_DNA"/>
</dbReference>
<organism evidence="1 2">
    <name type="scientific">Acaulospora colombiana</name>
    <dbReference type="NCBI Taxonomy" id="27376"/>
    <lineage>
        <taxon>Eukaryota</taxon>
        <taxon>Fungi</taxon>
        <taxon>Fungi incertae sedis</taxon>
        <taxon>Mucoromycota</taxon>
        <taxon>Glomeromycotina</taxon>
        <taxon>Glomeromycetes</taxon>
        <taxon>Diversisporales</taxon>
        <taxon>Acaulosporaceae</taxon>
        <taxon>Acaulospora</taxon>
    </lineage>
</organism>
<evidence type="ECO:0000313" key="2">
    <source>
        <dbReference type="Proteomes" id="UP000789525"/>
    </source>
</evidence>
<protein>
    <submittedName>
        <fullName evidence="1">12598_t:CDS:1</fullName>
    </submittedName>
</protein>
<accession>A0ACA9LFU8</accession>
<reference evidence="1" key="1">
    <citation type="submission" date="2021-06" db="EMBL/GenBank/DDBJ databases">
        <authorList>
            <person name="Kallberg Y."/>
            <person name="Tangrot J."/>
            <person name="Rosling A."/>
        </authorList>
    </citation>
    <scope>NUCLEOTIDE SEQUENCE</scope>
    <source>
        <strain evidence="1">CL356</strain>
    </source>
</reference>
<comment type="caution">
    <text evidence="1">The sequence shown here is derived from an EMBL/GenBank/DDBJ whole genome shotgun (WGS) entry which is preliminary data.</text>
</comment>
<keyword evidence="2" id="KW-1185">Reference proteome</keyword>
<evidence type="ECO:0000313" key="1">
    <source>
        <dbReference type="EMBL" id="CAG8527844.1"/>
    </source>
</evidence>
<gene>
    <name evidence="1" type="ORF">ACOLOM_LOCUS3945</name>
</gene>
<sequence>MSTNPSAGPPVGNLRPLSLTQRPLQLRSQLSSNNSSSTNLNAKLADAANDDRFSRSPEENKPDERAPESPLASAAAVNPALQRHQKRYSTLSYTNGSRSPSTPLGSRSFIQDRSNDGHDTYDNQTNSPSRASQTLESSLSRSNSASGISSNRYNVESSRLNRHTKRTIIHPGISEPSTPSDVNPSTSSDRDQPNSAYPREHSADERETLSEFGPETVMEANSVLTLVEQYEAKCLELRSQLSQQEAELKALKTRWTNIVQEANPRMKVFNASQPSSLTRASAAVIREGVSKLFGNVTAPLAAALEALESTSEKRHSISIANSAPFTDTTSTPAADAILERKRIHCHAYTSSNQSSASSFAQSRYSMSSNSSLGGHTITSEGDPRIREISDKTAEMMRRSEDGSGAISSITSPTGQALRRRSLLVELSNNPEASQRKGTPPISDSIPPVAGPFIPSTSWTAAWSGLDGIGLPSPSTLNKKWDELQKAETSFINTFAPPLNEPIPKSKPRLTSQSSVQPSERPQISTQISSASLLDEDNEDDLLGTTGVSSTQIMQPITSSPKPASPLPPDVSSNGKVTTSKTNPKEDDVWNW</sequence>
<proteinExistence type="predicted"/>